<dbReference type="PANTHER" id="PTHR35891">
    <property type="entry name" value="THIOL:DISULFIDE INTERCHANGE PROTEIN DSBA"/>
    <property type="match status" value="1"/>
</dbReference>
<keyword evidence="4 7" id="KW-0574">Periplasm</keyword>
<evidence type="ECO:0000256" key="8">
    <source>
        <dbReference type="SAM" id="SignalP"/>
    </source>
</evidence>
<evidence type="ECO:0000256" key="6">
    <source>
        <dbReference type="ARBA" id="ARBA00023284"/>
    </source>
</evidence>
<comment type="similarity">
    <text evidence="2">Belongs to the thioredoxin family. DsbA subfamily.</text>
</comment>
<evidence type="ECO:0000256" key="5">
    <source>
        <dbReference type="ARBA" id="ARBA00023157"/>
    </source>
</evidence>
<evidence type="ECO:0000256" key="1">
    <source>
        <dbReference type="ARBA" id="ARBA00004418"/>
    </source>
</evidence>
<evidence type="ECO:0000313" key="11">
    <source>
        <dbReference type="Proteomes" id="UP001520878"/>
    </source>
</evidence>
<evidence type="ECO:0000256" key="2">
    <source>
        <dbReference type="ARBA" id="ARBA00005791"/>
    </source>
</evidence>
<dbReference type="InterPro" id="IPR001853">
    <property type="entry name" value="DSBA-like_thioredoxin_dom"/>
</dbReference>
<dbReference type="Gene3D" id="3.40.30.10">
    <property type="entry name" value="Glutaredoxin"/>
    <property type="match status" value="1"/>
</dbReference>
<reference evidence="10 11" key="1">
    <citation type="submission" date="2021-10" db="EMBL/GenBank/DDBJ databases">
        <title>Draft genome of Aestuariibacter halophilus JC2043.</title>
        <authorList>
            <person name="Emsley S.A."/>
            <person name="Pfannmuller K.M."/>
            <person name="Ushijima B."/>
            <person name="Saw J.H."/>
            <person name="Videau P."/>
        </authorList>
    </citation>
    <scope>NUCLEOTIDE SEQUENCE [LARGE SCALE GENOMIC DNA]</scope>
    <source>
        <strain evidence="10 11">JC2043</strain>
    </source>
</reference>
<protein>
    <recommendedName>
        <fullName evidence="7">Thiol:disulfide interchange protein</fullName>
    </recommendedName>
</protein>
<keyword evidence="5 7" id="KW-1015">Disulfide bond</keyword>
<dbReference type="PROSITE" id="PS51352">
    <property type="entry name" value="THIOREDOXIN_2"/>
    <property type="match status" value="1"/>
</dbReference>
<feature type="signal peptide" evidence="8">
    <location>
        <begin position="1"/>
        <end position="20"/>
    </location>
</feature>
<gene>
    <name evidence="10" type="ORF">LJ739_09130</name>
</gene>
<dbReference type="InterPro" id="IPR050824">
    <property type="entry name" value="Thiol_disulfide_DsbA"/>
</dbReference>
<feature type="chain" id="PRO_5045679550" description="Thiol:disulfide interchange protein" evidence="8">
    <location>
        <begin position="21"/>
        <end position="207"/>
    </location>
</feature>
<dbReference type="Pfam" id="PF01323">
    <property type="entry name" value="DSBA"/>
    <property type="match status" value="1"/>
</dbReference>
<keyword evidence="3 8" id="KW-0732">Signal</keyword>
<evidence type="ECO:0000256" key="4">
    <source>
        <dbReference type="ARBA" id="ARBA00022764"/>
    </source>
</evidence>
<accession>A0ABS8G8H4</accession>
<dbReference type="SUPFAM" id="SSF52833">
    <property type="entry name" value="Thioredoxin-like"/>
    <property type="match status" value="1"/>
</dbReference>
<dbReference type="PIRSF" id="PIRSF001488">
    <property type="entry name" value="Tdi_protein"/>
    <property type="match status" value="1"/>
</dbReference>
<dbReference type="Proteomes" id="UP001520878">
    <property type="component" value="Unassembled WGS sequence"/>
</dbReference>
<evidence type="ECO:0000313" key="10">
    <source>
        <dbReference type="EMBL" id="MCC2616401.1"/>
    </source>
</evidence>
<organism evidence="10 11">
    <name type="scientific">Fluctibacter halophilus</name>
    <dbReference type="NCBI Taxonomy" id="226011"/>
    <lineage>
        <taxon>Bacteria</taxon>
        <taxon>Pseudomonadati</taxon>
        <taxon>Pseudomonadota</taxon>
        <taxon>Gammaproteobacteria</taxon>
        <taxon>Alteromonadales</taxon>
        <taxon>Alteromonadaceae</taxon>
        <taxon>Fluctibacter</taxon>
    </lineage>
</organism>
<dbReference type="CDD" id="cd03019">
    <property type="entry name" value="DsbA_DsbA"/>
    <property type="match status" value="1"/>
</dbReference>
<dbReference type="InterPro" id="IPR023205">
    <property type="entry name" value="DsbA/DsbL"/>
</dbReference>
<evidence type="ECO:0000256" key="3">
    <source>
        <dbReference type="ARBA" id="ARBA00022729"/>
    </source>
</evidence>
<keyword evidence="11" id="KW-1185">Reference proteome</keyword>
<dbReference type="EMBL" id="JAJEWP010000002">
    <property type="protein sequence ID" value="MCC2616401.1"/>
    <property type="molecule type" value="Genomic_DNA"/>
</dbReference>
<comment type="caution">
    <text evidence="10">The sequence shown here is derived from an EMBL/GenBank/DDBJ whole genome shotgun (WGS) entry which is preliminary data.</text>
</comment>
<feature type="domain" description="Thioredoxin" evidence="9">
    <location>
        <begin position="10"/>
        <end position="205"/>
    </location>
</feature>
<dbReference type="RefSeq" id="WP_229159635.1">
    <property type="nucleotide sequence ID" value="NZ_JAJEWP010000002.1"/>
</dbReference>
<dbReference type="PANTHER" id="PTHR35891:SF2">
    <property type="entry name" value="THIOL:DISULFIDE INTERCHANGE PROTEIN DSBA"/>
    <property type="match status" value="1"/>
</dbReference>
<dbReference type="InterPro" id="IPR013766">
    <property type="entry name" value="Thioredoxin_domain"/>
</dbReference>
<keyword evidence="6" id="KW-0676">Redox-active center</keyword>
<proteinExistence type="inferred from homology"/>
<evidence type="ECO:0000259" key="9">
    <source>
        <dbReference type="PROSITE" id="PS51352"/>
    </source>
</evidence>
<name>A0ABS8G8H4_9ALTE</name>
<evidence type="ECO:0000256" key="7">
    <source>
        <dbReference type="PIRNR" id="PIRNR001488"/>
    </source>
</evidence>
<comment type="subcellular location">
    <subcellularLocation>
        <location evidence="1 7">Periplasm</location>
    </subcellularLocation>
</comment>
<sequence length="207" mass="23909">MKHLLRIAFFSLLIPLQACAVEQWQEGEHYKVISDEATPSPEIREYFSFWCPHCFNFEPLVAQIKAKMGDNVTFTKVHVNFMRFTSKAIQDDATRAMMVARALEKEDEMNSAIFNYIHVQRSPVTSLDDLKNLFLLRDVSSDEFDKLANSFGVNSMMKKNQKAIDEHMRFLAGVPNFIVNGKYQATFTRDMTNDDIVDLVVWLSKQP</sequence>
<dbReference type="InterPro" id="IPR036249">
    <property type="entry name" value="Thioredoxin-like_sf"/>
</dbReference>